<proteinExistence type="predicted"/>
<evidence type="ECO:0000313" key="2">
    <source>
        <dbReference type="Proteomes" id="UP000241762"/>
    </source>
</evidence>
<accession>A0A2P1P8L1</accession>
<dbReference type="KEGG" id="ptc:phytr_6770"/>
<reference evidence="1 2" key="1">
    <citation type="submission" date="2018-03" db="EMBL/GenBank/DDBJ databases">
        <title>A gene transfer event suggests a long-term partnership between eustigmatophyte algae and a novel lineage of endosymbiotic bacteria.</title>
        <authorList>
            <person name="Yurchenko T."/>
            <person name="Sevcikova T."/>
            <person name="Pribyl P."/>
            <person name="El Karkouri K."/>
            <person name="Klimes V."/>
            <person name="Amaral R."/>
            <person name="Zbrankova V."/>
            <person name="Kim E."/>
            <person name="Raoult D."/>
            <person name="Santos L.M.A."/>
            <person name="Elias M."/>
        </authorList>
    </citation>
    <scope>NUCLEOTIDE SEQUENCE [LARGE SCALE GENOMIC DNA]</scope>
    <source>
        <strain evidence="1">CCALA 838</strain>
    </source>
</reference>
<dbReference type="EMBL" id="CP027845">
    <property type="protein sequence ID" value="AVP87618.1"/>
    <property type="molecule type" value="Genomic_DNA"/>
</dbReference>
<dbReference type="RefSeq" id="WP_106874474.1">
    <property type="nucleotide sequence ID" value="NZ_CP027845.1"/>
</dbReference>
<dbReference type="Proteomes" id="UP000241762">
    <property type="component" value="Chromosome"/>
</dbReference>
<gene>
    <name evidence="1" type="ORF">phytr_6770</name>
</gene>
<sequence length="69" mass="7974">MSQKLDIQKLAIKLNQEENLELLQNIVDQSNMIKASEQVTLIEPEKPKLEEDYEDISFQWLGVDGSKNL</sequence>
<protein>
    <submittedName>
        <fullName evidence="1">Uncharacterized protein</fullName>
    </submittedName>
</protein>
<name>A0A2P1P8L1_9RICK</name>
<keyword evidence="2" id="KW-1185">Reference proteome</keyword>
<dbReference type="AlphaFoldDB" id="A0A2P1P8L1"/>
<organism evidence="1 2">
    <name type="scientific">Candidatus Phycorickettsia trachydisci</name>
    <dbReference type="NCBI Taxonomy" id="2115978"/>
    <lineage>
        <taxon>Bacteria</taxon>
        <taxon>Pseudomonadati</taxon>
        <taxon>Pseudomonadota</taxon>
        <taxon>Alphaproteobacteria</taxon>
        <taxon>Rickettsiales</taxon>
        <taxon>Rickettsiaceae</taxon>
        <taxon>Candidatus Phycorickettsia</taxon>
    </lineage>
</organism>
<evidence type="ECO:0000313" key="1">
    <source>
        <dbReference type="EMBL" id="AVP87618.1"/>
    </source>
</evidence>